<feature type="domain" description="DUF6378" evidence="1">
    <location>
        <begin position="6"/>
        <end position="83"/>
    </location>
</feature>
<dbReference type="Proteomes" id="UP000182840">
    <property type="component" value="Chromosome"/>
</dbReference>
<keyword evidence="3" id="KW-1185">Reference proteome</keyword>
<evidence type="ECO:0000313" key="2">
    <source>
        <dbReference type="EMBL" id="APH70619.1"/>
    </source>
</evidence>
<dbReference type="KEGG" id="meso:BSQ44_03870"/>
<dbReference type="AlphaFoldDB" id="A0A1L3SMI5"/>
<gene>
    <name evidence="2" type="ORF">BSQ44_03870</name>
</gene>
<dbReference type="OrthoDB" id="7596392at2"/>
<dbReference type="InterPro" id="IPR045958">
    <property type="entry name" value="DUF6378"/>
</dbReference>
<name>A0A1L3SMI5_9HYPH</name>
<reference evidence="3" key="1">
    <citation type="submission" date="2016-11" db="EMBL/GenBank/DDBJ databases">
        <title>Mesorhizobium oceanicum sp. nov., isolated from deep seawater in South China Sea.</title>
        <authorList>
            <person name="Fu G.-Y."/>
        </authorList>
    </citation>
    <scope>NUCLEOTIDE SEQUENCE [LARGE SCALE GENOMIC DNA]</scope>
    <source>
        <strain evidence="3">B7</strain>
    </source>
</reference>
<evidence type="ECO:0000259" key="1">
    <source>
        <dbReference type="Pfam" id="PF19905"/>
    </source>
</evidence>
<sequence>MSGETMLRHAASVVAERRKIYGEPAAAMAVVARRWSITLGRPITPAEVVLCLIDLKLARLGHDPKHQDSILDIAGYAAVLQEVGR</sequence>
<evidence type="ECO:0000313" key="3">
    <source>
        <dbReference type="Proteomes" id="UP000182840"/>
    </source>
</evidence>
<protein>
    <recommendedName>
        <fullName evidence="1">DUF6378 domain-containing protein</fullName>
    </recommendedName>
</protein>
<proteinExistence type="predicted"/>
<dbReference type="EMBL" id="CP018171">
    <property type="protein sequence ID" value="APH70619.1"/>
    <property type="molecule type" value="Genomic_DNA"/>
</dbReference>
<dbReference type="RefSeq" id="WP_072602030.1">
    <property type="nucleotide sequence ID" value="NZ_CP018171.1"/>
</dbReference>
<organism evidence="2 3">
    <name type="scientific">Aquibium oceanicum</name>
    <dbReference type="NCBI Taxonomy" id="1670800"/>
    <lineage>
        <taxon>Bacteria</taxon>
        <taxon>Pseudomonadati</taxon>
        <taxon>Pseudomonadota</taxon>
        <taxon>Alphaproteobacteria</taxon>
        <taxon>Hyphomicrobiales</taxon>
        <taxon>Phyllobacteriaceae</taxon>
        <taxon>Aquibium</taxon>
    </lineage>
</organism>
<accession>A0A1L3SMI5</accession>
<dbReference type="Pfam" id="PF19905">
    <property type="entry name" value="DUF6378"/>
    <property type="match status" value="1"/>
</dbReference>
<dbReference type="STRING" id="1670800.BSQ44_03870"/>